<accession>A0A7W7MWR0</accession>
<organism evidence="3 4">
    <name type="scientific">Actinomadura livida</name>
    <dbReference type="NCBI Taxonomy" id="79909"/>
    <lineage>
        <taxon>Bacteria</taxon>
        <taxon>Bacillati</taxon>
        <taxon>Actinomycetota</taxon>
        <taxon>Actinomycetes</taxon>
        <taxon>Streptosporangiales</taxon>
        <taxon>Thermomonosporaceae</taxon>
        <taxon>Actinomadura</taxon>
    </lineage>
</organism>
<dbReference type="Proteomes" id="UP000549343">
    <property type="component" value="Unassembled WGS sequence"/>
</dbReference>
<feature type="region of interest" description="Disordered" evidence="1">
    <location>
        <begin position="12"/>
        <end position="31"/>
    </location>
</feature>
<reference evidence="3 4" key="1">
    <citation type="submission" date="2020-08" db="EMBL/GenBank/DDBJ databases">
        <title>Sequencing the genomes of 1000 actinobacteria strains.</title>
        <authorList>
            <person name="Klenk H.-P."/>
        </authorList>
    </citation>
    <scope>NUCLEOTIDE SEQUENCE [LARGE SCALE GENOMIC DNA]</scope>
    <source>
        <strain evidence="3 4">DSM 44772</strain>
    </source>
</reference>
<dbReference type="RefSeq" id="WP_184880997.1">
    <property type="nucleotide sequence ID" value="NZ_BAAAHD010000033.1"/>
</dbReference>
<evidence type="ECO:0000313" key="4">
    <source>
        <dbReference type="Proteomes" id="UP000549343"/>
    </source>
</evidence>
<keyword evidence="2" id="KW-0472">Membrane</keyword>
<dbReference type="EMBL" id="JACHMV010000001">
    <property type="protein sequence ID" value="MBB4773107.1"/>
    <property type="molecule type" value="Genomic_DNA"/>
</dbReference>
<keyword evidence="2" id="KW-0812">Transmembrane</keyword>
<comment type="caution">
    <text evidence="3">The sequence shown here is derived from an EMBL/GenBank/DDBJ whole genome shotgun (WGS) entry which is preliminary data.</text>
</comment>
<evidence type="ECO:0000256" key="2">
    <source>
        <dbReference type="SAM" id="Phobius"/>
    </source>
</evidence>
<keyword evidence="2" id="KW-1133">Transmembrane helix</keyword>
<dbReference type="AlphaFoldDB" id="A0A7W7MWR0"/>
<sequence>MILKGRMILKDWATVTTPPSPDPPDAGRPSREELDRLVRDRIANWRDQPRGLACAVIAAFMILTTAAFVFAVVAVVGAMG</sequence>
<feature type="transmembrane region" description="Helical" evidence="2">
    <location>
        <begin position="51"/>
        <end position="79"/>
    </location>
</feature>
<evidence type="ECO:0000256" key="1">
    <source>
        <dbReference type="SAM" id="MobiDB-lite"/>
    </source>
</evidence>
<name>A0A7W7MWR0_9ACTN</name>
<proteinExistence type="predicted"/>
<protein>
    <submittedName>
        <fullName evidence="3">Uncharacterized protein</fullName>
    </submittedName>
</protein>
<gene>
    <name evidence="3" type="ORF">F4557_001525</name>
</gene>
<evidence type="ECO:0000313" key="3">
    <source>
        <dbReference type="EMBL" id="MBB4773107.1"/>
    </source>
</evidence>